<sequence length="115" mass="13043">VILLHVCMNFAMVSSSTLLWALRKEIKLPAKPTSPSLLQNSWSLEVMSLVQVLLYSLHLEVIPCSTQQETEYLILHQSLKALVKTSNPSPRFRQNSLETWQNGPTSEQELNPPED</sequence>
<keyword evidence="3" id="KW-1185">Reference proteome</keyword>
<accession>A0A484GXW4</accession>
<evidence type="ECO:0000256" key="1">
    <source>
        <dbReference type="SAM" id="MobiDB-lite"/>
    </source>
</evidence>
<evidence type="ECO:0000313" key="3">
    <source>
        <dbReference type="Proteomes" id="UP000295264"/>
    </source>
</evidence>
<dbReference type="EMBL" id="QWLN02002780">
    <property type="protein sequence ID" value="TEA40572.1"/>
    <property type="molecule type" value="Genomic_DNA"/>
</dbReference>
<reference evidence="2 3" key="1">
    <citation type="journal article" date="2018" name="Genomics">
        <title>Molecular footprints of inshore aquatic adaptation in Indo-Pacific humpback dolphin (Sousa chinensis).</title>
        <authorList>
            <person name="Ming Y."/>
            <person name="Jian J."/>
            <person name="Yu F."/>
            <person name="Yu X."/>
            <person name="Wang J."/>
            <person name="Liu W."/>
        </authorList>
    </citation>
    <scope>NUCLEOTIDE SEQUENCE [LARGE SCALE GENOMIC DNA]</scope>
    <source>
        <strain evidence="2">MY-2018</strain>
        <tissue evidence="2">Skin</tissue>
    </source>
</reference>
<feature type="non-terminal residue" evidence="2">
    <location>
        <position position="1"/>
    </location>
</feature>
<dbReference type="AlphaFoldDB" id="A0A484GXW4"/>
<organism evidence="2 3">
    <name type="scientific">Sousa chinensis</name>
    <name type="common">Indo-pacific humpbacked dolphin</name>
    <name type="synonym">Steno chinensis</name>
    <dbReference type="NCBI Taxonomy" id="103600"/>
    <lineage>
        <taxon>Eukaryota</taxon>
        <taxon>Metazoa</taxon>
        <taxon>Chordata</taxon>
        <taxon>Craniata</taxon>
        <taxon>Vertebrata</taxon>
        <taxon>Euteleostomi</taxon>
        <taxon>Mammalia</taxon>
        <taxon>Eutheria</taxon>
        <taxon>Laurasiatheria</taxon>
        <taxon>Artiodactyla</taxon>
        <taxon>Whippomorpha</taxon>
        <taxon>Cetacea</taxon>
        <taxon>Odontoceti</taxon>
        <taxon>Delphinidae</taxon>
        <taxon>Sousa</taxon>
    </lineage>
</organism>
<evidence type="ECO:0000313" key="2">
    <source>
        <dbReference type="EMBL" id="TEA40572.1"/>
    </source>
</evidence>
<name>A0A484GXW4_SOUCH</name>
<gene>
    <name evidence="2" type="ORF">DBR06_SOUSAS14610005</name>
</gene>
<protein>
    <submittedName>
        <fullName evidence="2">Uncharacterized protein</fullName>
    </submittedName>
</protein>
<feature type="region of interest" description="Disordered" evidence="1">
    <location>
        <begin position="86"/>
        <end position="115"/>
    </location>
</feature>
<feature type="compositionally biased region" description="Polar residues" evidence="1">
    <location>
        <begin position="86"/>
        <end position="109"/>
    </location>
</feature>
<comment type="caution">
    <text evidence="2">The sequence shown here is derived from an EMBL/GenBank/DDBJ whole genome shotgun (WGS) entry which is preliminary data.</text>
</comment>
<proteinExistence type="predicted"/>
<dbReference type="Proteomes" id="UP000295264">
    <property type="component" value="Unassembled WGS sequence"/>
</dbReference>